<dbReference type="PANTHER" id="PTHR46635:SF1">
    <property type="entry name" value="GLYCOSYL TRANSFERASE FAMILY 1 PROTEIN"/>
    <property type="match status" value="1"/>
</dbReference>
<organism evidence="1 2">
    <name type="scientific">Ensete ventricosum</name>
    <name type="common">Abyssinian banana</name>
    <name type="synonym">Musa ensete</name>
    <dbReference type="NCBI Taxonomy" id="4639"/>
    <lineage>
        <taxon>Eukaryota</taxon>
        <taxon>Viridiplantae</taxon>
        <taxon>Streptophyta</taxon>
        <taxon>Embryophyta</taxon>
        <taxon>Tracheophyta</taxon>
        <taxon>Spermatophyta</taxon>
        <taxon>Magnoliopsida</taxon>
        <taxon>Liliopsida</taxon>
        <taxon>Zingiberales</taxon>
        <taxon>Musaceae</taxon>
        <taxon>Ensete</taxon>
    </lineage>
</organism>
<reference evidence="1 2" key="1">
    <citation type="journal article" date="2014" name="Agronomy (Basel)">
        <title>A Draft Genome Sequence for Ensete ventricosum, the Drought-Tolerant Tree Against Hunger.</title>
        <authorList>
            <person name="Harrison J."/>
            <person name="Moore K.A."/>
            <person name="Paszkiewicz K."/>
            <person name="Jones T."/>
            <person name="Grant M."/>
            <person name="Ambacheew D."/>
            <person name="Muzemil S."/>
            <person name="Studholme D.J."/>
        </authorList>
    </citation>
    <scope>NUCLEOTIDE SEQUENCE [LARGE SCALE GENOMIC DNA]</scope>
</reference>
<protein>
    <submittedName>
        <fullName evidence="1">Uncharacterized protein</fullName>
    </submittedName>
</protein>
<evidence type="ECO:0000313" key="1">
    <source>
        <dbReference type="EMBL" id="RRT68266.1"/>
    </source>
</evidence>
<name>A0A426ZWA4_ENSVE</name>
<dbReference type="EMBL" id="AMZH03004747">
    <property type="protein sequence ID" value="RRT68266.1"/>
    <property type="molecule type" value="Genomic_DNA"/>
</dbReference>
<comment type="caution">
    <text evidence="1">The sequence shown here is derived from an EMBL/GenBank/DDBJ whole genome shotgun (WGS) entry which is preliminary data.</text>
</comment>
<dbReference type="AlphaFoldDB" id="A0A426ZWA4"/>
<feature type="non-terminal residue" evidence="1">
    <location>
        <position position="204"/>
    </location>
</feature>
<dbReference type="Proteomes" id="UP000287651">
    <property type="component" value="Unassembled WGS sequence"/>
</dbReference>
<gene>
    <name evidence="1" type="ORF">B296_00013536</name>
</gene>
<sequence length="204" mass="23895">MLHYNKSFSVCFLEQSSVGRRPEVDDMDASSQLPILRDGYYRDVLGEYGAFFSLAYQIDSIHKNAWIAFQSWRASARKVRAYYMLFTADNIMPDDGDSCYIHTFKNLVVLFFRMFIDAMDTKMYDEHHQSASCYLSTSKLLVNVWAYHSARHIVYVDPISGLMEEYHRPKSRRGKMWIQWFSYSTLKSMDEDLAEEADADHPGR</sequence>
<evidence type="ECO:0000313" key="2">
    <source>
        <dbReference type="Proteomes" id="UP000287651"/>
    </source>
</evidence>
<dbReference type="PANTHER" id="PTHR46635">
    <property type="entry name" value="GLYCOSYL TRANSFERASE FAMILY 1 PROTEIN"/>
    <property type="match status" value="1"/>
</dbReference>
<proteinExistence type="predicted"/>
<accession>A0A426ZWA4</accession>